<organism evidence="2 3">
    <name type="scientific">Candida albicans</name>
    <name type="common">Yeast</name>
    <dbReference type="NCBI Taxonomy" id="5476"/>
    <lineage>
        <taxon>Eukaryota</taxon>
        <taxon>Fungi</taxon>
        <taxon>Dikarya</taxon>
        <taxon>Ascomycota</taxon>
        <taxon>Saccharomycotina</taxon>
        <taxon>Pichiomycetes</taxon>
        <taxon>Debaryomycetaceae</taxon>
        <taxon>Candida/Lodderomyces clade</taxon>
        <taxon>Candida</taxon>
    </lineage>
</organism>
<proteinExistence type="predicted"/>
<feature type="compositionally biased region" description="Acidic residues" evidence="1">
    <location>
        <begin position="343"/>
        <end position="353"/>
    </location>
</feature>
<name>A0A8H6C5L6_CANAX</name>
<evidence type="ECO:0000313" key="3">
    <source>
        <dbReference type="Proteomes" id="UP000536275"/>
    </source>
</evidence>
<evidence type="ECO:0000313" key="2">
    <source>
        <dbReference type="EMBL" id="KAF6072189.1"/>
    </source>
</evidence>
<sequence>MAINTHQPLNHPSLDTISVSISSSHPSIDSINSSCIMQKHKHQLLLPQTEKYNNNNNNISAYQPDKQLLQQKQSKTKNSQSEYSPKRRTKMKKSFSINNIKQITSSIDNHPLNHNYNDTDTDTNPSTNNDDYDSDDLSYTSCSSSQSNSNYSVVFEKDPTTMSPTSNQIPFSYHSFNNDCFLYTNTKSSLGISIPMNRSHPMSSSLQFPISSQSVLSMSPPPSVFCLPSTTTSCSPITTNSISQSLEMERSLRRSSSSDSLYMLLKNASTSSSTPFSSSSPSTQSSSPSPTSTSLSLFSKKQSIKSTSKKSIYSNLSTSLRLLTDEKLPLQKPSCPEAKVQEEETEETEETPMEELTTFHHHQHHNHHHELGLEKSQCIKYKTRESRTNSRFLILYAFDMNARCNSMTLPNSPTQDELYKIIKRHPNIKKFHYKHNIHRISNMSREKLWNNVILPPRQDDSPELFIKSDPYIIYNDHNELDNGFDGHYSIVRKSGKYMPWALKPSIKPAGVLPNSKWVFNGQAPNSGITKTQFTVKGWCNPRWVDHTPTN</sequence>
<comment type="caution">
    <text evidence="2">The sequence shown here is derived from an EMBL/GenBank/DDBJ whole genome shotgun (WGS) entry which is preliminary data.</text>
</comment>
<feature type="compositionally biased region" description="Low complexity" evidence="1">
    <location>
        <begin position="113"/>
        <end position="129"/>
    </location>
</feature>
<feature type="compositionally biased region" description="Polar residues" evidence="1">
    <location>
        <begin position="95"/>
        <end position="108"/>
    </location>
</feature>
<evidence type="ECO:0000256" key="1">
    <source>
        <dbReference type="SAM" id="MobiDB-lite"/>
    </source>
</evidence>
<gene>
    <name evidence="2" type="ORF">FOB64_000244</name>
</gene>
<feature type="compositionally biased region" description="Low complexity" evidence="1">
    <location>
        <begin position="137"/>
        <end position="149"/>
    </location>
</feature>
<feature type="region of interest" description="Disordered" evidence="1">
    <location>
        <begin position="327"/>
        <end position="353"/>
    </location>
</feature>
<dbReference type="Proteomes" id="UP000536275">
    <property type="component" value="Unassembled WGS sequence"/>
</dbReference>
<protein>
    <submittedName>
        <fullName evidence="2">Uncharacterized protein</fullName>
    </submittedName>
</protein>
<accession>A0A8H6C5L6</accession>
<feature type="region of interest" description="Disordered" evidence="1">
    <location>
        <begin position="270"/>
        <end position="299"/>
    </location>
</feature>
<dbReference type="EMBL" id="JABWAD010000007">
    <property type="protein sequence ID" value="KAF6072189.1"/>
    <property type="molecule type" value="Genomic_DNA"/>
</dbReference>
<dbReference type="AlphaFoldDB" id="A0A8H6C5L6"/>
<reference evidence="2 3" key="1">
    <citation type="submission" date="2020-03" db="EMBL/GenBank/DDBJ databases">
        <title>FDA dAtabase for Regulatory Grade micrObial Sequences (FDA-ARGOS): Supporting development and validation of Infectious Disease Dx tests.</title>
        <authorList>
            <person name="Campos J."/>
            <person name="Goldberg B."/>
            <person name="Tallon L."/>
            <person name="Sadzewicz L."/>
            <person name="Vavikolanu K."/>
            <person name="Mehta A."/>
            <person name="Aluvathingal J."/>
            <person name="Nadendla S."/>
            <person name="Nandy P."/>
            <person name="Geyer C."/>
            <person name="Yan Y."/>
            <person name="Sichtig H."/>
        </authorList>
    </citation>
    <scope>NUCLEOTIDE SEQUENCE [LARGE SCALE GENOMIC DNA]</scope>
    <source>
        <strain evidence="2 3">FDAARGOS_656</strain>
    </source>
</reference>
<feature type="compositionally biased region" description="Low complexity" evidence="1">
    <location>
        <begin position="68"/>
        <end position="81"/>
    </location>
</feature>
<feature type="region of interest" description="Disordered" evidence="1">
    <location>
        <begin position="68"/>
        <end position="149"/>
    </location>
</feature>